<dbReference type="Proteomes" id="UP000237481">
    <property type="component" value="Unassembled WGS sequence"/>
</dbReference>
<reference evidence="3 4" key="1">
    <citation type="submission" date="2018-01" db="EMBL/GenBank/DDBJ databases">
        <title>Harnessing the power of phylogenomics to disentangle the directionality and signatures of interkingdom host jumping in the parasitic fungal genus Tolypocladium.</title>
        <authorList>
            <person name="Quandt C.A."/>
            <person name="Patterson W."/>
            <person name="Spatafora J.W."/>
        </authorList>
    </citation>
    <scope>NUCLEOTIDE SEQUENCE [LARGE SCALE GENOMIC DNA]</scope>
    <source>
        <strain evidence="3 4">NRBC 100945</strain>
    </source>
</reference>
<evidence type="ECO:0000313" key="3">
    <source>
        <dbReference type="EMBL" id="POR39220.1"/>
    </source>
</evidence>
<name>A0A2S4L9V1_9HYPO</name>
<dbReference type="STRING" id="94208.A0A2S4L9V1"/>
<comment type="caution">
    <text evidence="3">The sequence shown here is derived from an EMBL/GenBank/DDBJ whole genome shotgun (WGS) entry which is preliminary data.</text>
</comment>
<keyword evidence="4" id="KW-1185">Reference proteome</keyword>
<feature type="region of interest" description="Disordered" evidence="2">
    <location>
        <begin position="273"/>
        <end position="320"/>
    </location>
</feature>
<feature type="region of interest" description="Disordered" evidence="2">
    <location>
        <begin position="366"/>
        <end position="451"/>
    </location>
</feature>
<accession>A0A2S4L9V1</accession>
<dbReference type="OrthoDB" id="4203839at2759"/>
<proteinExistence type="predicted"/>
<evidence type="ECO:0000313" key="4">
    <source>
        <dbReference type="Proteomes" id="UP000237481"/>
    </source>
</evidence>
<evidence type="ECO:0000256" key="1">
    <source>
        <dbReference type="SAM" id="Coils"/>
    </source>
</evidence>
<evidence type="ECO:0000256" key="2">
    <source>
        <dbReference type="SAM" id="MobiDB-lite"/>
    </source>
</evidence>
<feature type="coiled-coil region" evidence="1">
    <location>
        <begin position="161"/>
        <end position="209"/>
    </location>
</feature>
<dbReference type="EMBL" id="PKSG01000058">
    <property type="protein sequence ID" value="POR39220.1"/>
    <property type="molecule type" value="Genomic_DNA"/>
</dbReference>
<feature type="compositionally biased region" description="Polar residues" evidence="2">
    <location>
        <begin position="308"/>
        <end position="319"/>
    </location>
</feature>
<protein>
    <submittedName>
        <fullName evidence="3">Uncharacterized protein</fullName>
    </submittedName>
</protein>
<keyword evidence="1" id="KW-0175">Coiled coil</keyword>
<organism evidence="3 4">
    <name type="scientific">Tolypocladium paradoxum</name>
    <dbReference type="NCBI Taxonomy" id="94208"/>
    <lineage>
        <taxon>Eukaryota</taxon>
        <taxon>Fungi</taxon>
        <taxon>Dikarya</taxon>
        <taxon>Ascomycota</taxon>
        <taxon>Pezizomycotina</taxon>
        <taxon>Sordariomycetes</taxon>
        <taxon>Hypocreomycetidae</taxon>
        <taxon>Hypocreales</taxon>
        <taxon>Ophiocordycipitaceae</taxon>
        <taxon>Tolypocladium</taxon>
    </lineage>
</organism>
<dbReference type="AlphaFoldDB" id="A0A2S4L9V1"/>
<gene>
    <name evidence="3" type="ORF">TPAR_00576</name>
</gene>
<feature type="compositionally biased region" description="Gly residues" evidence="2">
    <location>
        <begin position="368"/>
        <end position="381"/>
    </location>
</feature>
<sequence>MTDAGTPASGKQPVESPMFPGPPSSKLHIPPQAVSAGGHGMLTVDFSTPLAGAARAERIKQMAHNHASIPPAYEKSRHTQDILVKAQHALRRMPGVSSHEANELVARLQEVGQIVNQETTQLVDALMNLTLDQEDTDKAIARMSIAANLTGAKTDDQAQTISSLRAEIKAEREKREKVEAETKKVLGSFEEFKLEFKTFKENVENQKKNAAVEPDDLVKVGESAFRQGSPCANRRPQNLAQSLREMEMRIHSNPPSWIYDQRAVQAGIAAVETHAESKQDDQIVPQTPGPAAGSTPIKKESEVIGAQPTGQDVSRSTLSDMPLPARSISAFQPMNRPPTAAPPKFGPLQAGPPRAPAAFSHERRFQGSWGGSGQGRLGPGGNNFMVGSAFSQPSRKTGFQPLPRYRPLGHDCHQSGFGAPQDGGPGRPASSFGQRREYYPSTPTSAGRNNRYGRFPEAPPAGSMEFAGPSSSAMVARNNFIGPPIHLTERAIATWNEQVMEFYGAIRSFVGRHASEPDHGTAAQVANSSLWPVLLATYHPLSESEAASYLEFHLRNENSKSCVVTRVIIDYVVNRVWVPSAWGGSDSKSTYDLMDLEREFEATQGMSDLQTSGVVEFTDFVEPGQPSAARQPLLNHLASIVGFIMKNEHGTLWHKNKVEDMARRLQATVQPLMNKFANQQDAYRDLEHVSSLAWELSSKILTSRLTFDFRFPEIGSRFSSQSMLPIWPHADPTELQAKHWRVALVTTPVITCRNDTGGSISAHSVAMADVFCMQ</sequence>
<feature type="region of interest" description="Disordered" evidence="2">
    <location>
        <begin position="1"/>
        <end position="34"/>
    </location>
</feature>